<protein>
    <submittedName>
        <fullName evidence="2">Universal stress protein</fullName>
    </submittedName>
</protein>
<dbReference type="CDD" id="cd00293">
    <property type="entry name" value="USP-like"/>
    <property type="match status" value="1"/>
</dbReference>
<dbReference type="InterPro" id="IPR014729">
    <property type="entry name" value="Rossmann-like_a/b/a_fold"/>
</dbReference>
<proteinExistence type="predicted"/>
<feature type="domain" description="UspA" evidence="1">
    <location>
        <begin position="5"/>
        <end position="136"/>
    </location>
</feature>
<dbReference type="SUPFAM" id="SSF52402">
    <property type="entry name" value="Adenine nucleotide alpha hydrolases-like"/>
    <property type="match status" value="1"/>
</dbReference>
<name>A0AAU8JPW8_9ACTN</name>
<dbReference type="AlphaFoldDB" id="A0AAU8JPW8"/>
<sequence>MDRGKRVIVGVCGTLSGLAALYRAVDEARERGAVLVPVTAWQPSRDDSLRPLSELEYAARRRLDTAFDQAFAGYPEGIRIHPLVVRGEPGHVLVAAADRPDDLLVVGAGGHRRLGQMLHGSVARYCRMHAGCRVVVASPSQLLENLALAARSGSPLPFLAGDRGIARPRGLAEADHAG</sequence>
<dbReference type="InterPro" id="IPR006016">
    <property type="entry name" value="UspA"/>
</dbReference>
<dbReference type="KEGG" id="kcm:ABWK59_05040"/>
<dbReference type="Gene3D" id="3.40.50.620">
    <property type="entry name" value="HUPs"/>
    <property type="match status" value="1"/>
</dbReference>
<dbReference type="RefSeq" id="WP_354638147.1">
    <property type="nucleotide sequence ID" value="NZ_CP159872.1"/>
</dbReference>
<organism evidence="2">
    <name type="scientific">Kitasatospora camelliae</name>
    <dbReference type="NCBI Taxonomy" id="3156397"/>
    <lineage>
        <taxon>Bacteria</taxon>
        <taxon>Bacillati</taxon>
        <taxon>Actinomycetota</taxon>
        <taxon>Actinomycetes</taxon>
        <taxon>Kitasatosporales</taxon>
        <taxon>Streptomycetaceae</taxon>
        <taxon>Kitasatospora</taxon>
    </lineage>
</organism>
<gene>
    <name evidence="2" type="ORF">ABWK59_05040</name>
</gene>
<evidence type="ECO:0000313" key="2">
    <source>
        <dbReference type="EMBL" id="XCM78339.1"/>
    </source>
</evidence>
<dbReference type="Pfam" id="PF00582">
    <property type="entry name" value="Usp"/>
    <property type="match status" value="1"/>
</dbReference>
<accession>A0AAU8JPW8</accession>
<evidence type="ECO:0000259" key="1">
    <source>
        <dbReference type="Pfam" id="PF00582"/>
    </source>
</evidence>
<dbReference type="EMBL" id="CP159872">
    <property type="protein sequence ID" value="XCM78339.1"/>
    <property type="molecule type" value="Genomic_DNA"/>
</dbReference>
<reference evidence="2" key="1">
    <citation type="submission" date="2024-06" db="EMBL/GenBank/DDBJ databases">
        <title>The genome sequences of Kitasatospora sp. strain HUAS MG31.</title>
        <authorList>
            <person name="Mo P."/>
        </authorList>
    </citation>
    <scope>NUCLEOTIDE SEQUENCE</scope>
    <source>
        <strain evidence="2">HUAS MG31</strain>
    </source>
</reference>